<organism evidence="1 2">
    <name type="scientific">Paenibacillus mesotrionivorans</name>
    <dbReference type="NCBI Taxonomy" id="3160968"/>
    <lineage>
        <taxon>Bacteria</taxon>
        <taxon>Bacillati</taxon>
        <taxon>Bacillota</taxon>
        <taxon>Bacilli</taxon>
        <taxon>Bacillales</taxon>
        <taxon>Paenibacillaceae</taxon>
        <taxon>Paenibacillus</taxon>
    </lineage>
</organism>
<accession>A0ACC7NUD9</accession>
<protein>
    <submittedName>
        <fullName evidence="1">Uncharacterized protein</fullName>
    </submittedName>
</protein>
<evidence type="ECO:0000313" key="2">
    <source>
        <dbReference type="Proteomes" id="UP001631969"/>
    </source>
</evidence>
<dbReference type="EMBL" id="JBJURJ010000003">
    <property type="protein sequence ID" value="MFM9327967.1"/>
    <property type="molecule type" value="Genomic_DNA"/>
</dbReference>
<gene>
    <name evidence="1" type="ORF">ACI1P1_06565</name>
</gene>
<keyword evidence="2" id="KW-1185">Reference proteome</keyword>
<dbReference type="Proteomes" id="UP001631969">
    <property type="component" value="Unassembled WGS sequence"/>
</dbReference>
<proteinExistence type="predicted"/>
<sequence>MGRSAESTREWKGMRPRQKARLFATFQNGTIRNGSIFAPDGVDVSHRMKLVARTTLAQARYAKNRADMGRFADENGGFVNAYYAPCVTLEQQYPTLSQSDVGRLMFLATYTAYNGTLQHDNGRIIDRSGVEELVGLSRSRFSEFYGKLISEGVLCELEGGRIRVNPALFIRGKREDVGEGMQSIRLYRDTIRRLYAKFGQGRDVKQLSIVFMVIPFLNFRYNIVAMNPTEYYDSNVVPMTLDQLALVLQYSDASKLKRAMGKVRLDDQPVFAFVEDTEDRRKRRIIANPRVLFAGDAKSLRELEALAVVFNSTRRR</sequence>
<reference evidence="1" key="1">
    <citation type="submission" date="2024-12" db="EMBL/GenBank/DDBJ databases">
        <authorList>
            <person name="Wu N."/>
        </authorList>
    </citation>
    <scope>NUCLEOTIDE SEQUENCE</scope>
    <source>
        <strain evidence="1">P15</strain>
    </source>
</reference>
<name>A0ACC7NUD9_9BACL</name>
<comment type="caution">
    <text evidence="1">The sequence shown here is derived from an EMBL/GenBank/DDBJ whole genome shotgun (WGS) entry which is preliminary data.</text>
</comment>
<evidence type="ECO:0000313" key="1">
    <source>
        <dbReference type="EMBL" id="MFM9327967.1"/>
    </source>
</evidence>